<gene>
    <name evidence="1" type="primary">L1349 (internal to L1345/DRS1)</name>
</gene>
<protein>
    <submittedName>
        <fullName evidence="1">L1349 protein</fullName>
    </submittedName>
</protein>
<evidence type="ECO:0000313" key="1">
    <source>
        <dbReference type="EMBL" id="CAA62784.1"/>
    </source>
</evidence>
<reference evidence="1" key="3">
    <citation type="journal article" date="1994" name="J. Cell Biol.">
        <title>MMM1 encodes a mitochondrial outer membrane protein essential for establishing and maintaining the structure of yeast mitochondria.</title>
        <authorList>
            <person name="Burgess S.M."/>
            <person name="Delannoy M."/>
            <person name="Jensen R.E."/>
        </authorList>
    </citation>
    <scope>NUCLEOTIDE SEQUENCE</scope>
    <source>
        <strain evidence="1">FY23 /RD005</strain>
    </source>
</reference>
<sequence>MNLPGVAMTMSGRDFNICSCCLKFKPPTARPKVIPETKRAICLPTSATWIANSRVGNRTITLVEAILAGLYNKRSIMGIINAAVLPEPVTAPAMMSLPNKAMGIVAL</sequence>
<organism evidence="1">
    <name type="scientific">Saccharomyces cerevisiae</name>
    <name type="common">Baker's yeast</name>
    <dbReference type="NCBI Taxonomy" id="4932"/>
    <lineage>
        <taxon>Eukaryota</taxon>
        <taxon>Fungi</taxon>
        <taxon>Dikarya</taxon>
        <taxon>Ascomycota</taxon>
        <taxon>Saccharomycotina</taxon>
        <taxon>Saccharomycetes</taxon>
        <taxon>Saccharomycetales</taxon>
        <taxon>Saccharomycetaceae</taxon>
        <taxon>Saccharomyces</taxon>
    </lineage>
</organism>
<dbReference type="EMBL" id="X91488">
    <property type="protein sequence ID" value="CAA62784.1"/>
    <property type="molecule type" value="Genomic_DNA"/>
</dbReference>
<reference evidence="1" key="5">
    <citation type="journal article" date="1996" name="Yeast">
        <title>Sequence analysis of the CEN12 region of Saccharomyces cerevisiae on a 43.7 kb fragment of chromosome XII including an open reading frame homologous to the human cystic fibrosis transmembrane conductance regulator protein CFTR.</title>
        <authorList>
            <person name="Miosga T."/>
            <person name="Zimmermann F.K."/>
        </authorList>
    </citation>
    <scope>NUCLEOTIDE SEQUENCE</scope>
    <source>
        <strain evidence="1">FY23 /RD005</strain>
    </source>
</reference>
<proteinExistence type="predicted"/>
<accession>E9PAA9</accession>
<dbReference type="AlphaFoldDB" id="E9PAA9"/>
<name>E9PAA9_YEASX</name>
<reference evidence="1" key="1">
    <citation type="journal article" date="1991" name="Mol. Cell. Biol.">
        <title>SDC25, a CDC25-like gene which contains a RAS-activating domain and is a dispensable gene of Saccharomyces cerevisiae.</title>
        <authorList>
            <person name="Damak F."/>
            <person name="Boy-Marcotte E."/>
            <person name="le Roscouet D."/>
            <person name="Guilbaud R."/>
            <person name="Jacquet M."/>
        </authorList>
    </citation>
    <scope>NUCLEOTIDE SEQUENCE</scope>
    <source>
        <strain evidence="1">FY23 /RD005</strain>
    </source>
</reference>
<reference evidence="1" key="2">
    <citation type="journal article" date="1992" name="Proc. Natl. Acad. Sci. U.S.A.">
        <title>A putative ATP-dependent RNA helicase involved in Saccharomyces cerevisiae ribosome assembly.</title>
        <authorList>
            <person name="Ripmaster T.L."/>
            <person name="Vaughn G.P."/>
            <person name="Woolford J.L. Jr."/>
        </authorList>
    </citation>
    <scope>NUCLEOTIDE SEQUENCE</scope>
    <source>
        <strain evidence="1">FY23 /RD005</strain>
    </source>
</reference>
<reference evidence="1" key="4">
    <citation type="journal article" date="1995" name="J. Cell Biol.">
        <title>DNM1, a dynamin-related gene, participates in endosomal trafficking in yeast.</title>
        <authorList>
            <person name="Gammie A.E."/>
            <person name="Kurihara L.J."/>
            <person name="Vallee R.B."/>
            <person name="Rose M.D."/>
        </authorList>
    </citation>
    <scope>NUCLEOTIDE SEQUENCE</scope>
    <source>
        <strain evidence="1">FY23 /RD005</strain>
    </source>
</reference>